<keyword evidence="2" id="KW-1185">Reference proteome</keyword>
<accession>A0ACB9NU34</accession>
<gene>
    <name evidence="1" type="ORF">MLD38_024515</name>
</gene>
<protein>
    <submittedName>
        <fullName evidence="1">Uncharacterized protein</fullName>
    </submittedName>
</protein>
<evidence type="ECO:0000313" key="1">
    <source>
        <dbReference type="EMBL" id="KAI4339591.1"/>
    </source>
</evidence>
<comment type="caution">
    <text evidence="1">The sequence shown here is derived from an EMBL/GenBank/DDBJ whole genome shotgun (WGS) entry which is preliminary data.</text>
</comment>
<dbReference type="EMBL" id="CM042886">
    <property type="protein sequence ID" value="KAI4339591.1"/>
    <property type="molecule type" value="Genomic_DNA"/>
</dbReference>
<organism evidence="1 2">
    <name type="scientific">Melastoma candidum</name>
    <dbReference type="NCBI Taxonomy" id="119954"/>
    <lineage>
        <taxon>Eukaryota</taxon>
        <taxon>Viridiplantae</taxon>
        <taxon>Streptophyta</taxon>
        <taxon>Embryophyta</taxon>
        <taxon>Tracheophyta</taxon>
        <taxon>Spermatophyta</taxon>
        <taxon>Magnoliopsida</taxon>
        <taxon>eudicotyledons</taxon>
        <taxon>Gunneridae</taxon>
        <taxon>Pentapetalae</taxon>
        <taxon>rosids</taxon>
        <taxon>malvids</taxon>
        <taxon>Myrtales</taxon>
        <taxon>Melastomataceae</taxon>
        <taxon>Melastomatoideae</taxon>
        <taxon>Melastomateae</taxon>
        <taxon>Melastoma</taxon>
    </lineage>
</organism>
<evidence type="ECO:0000313" key="2">
    <source>
        <dbReference type="Proteomes" id="UP001057402"/>
    </source>
</evidence>
<dbReference type="Proteomes" id="UP001057402">
    <property type="component" value="Chromosome 7"/>
</dbReference>
<name>A0ACB9NU34_9MYRT</name>
<sequence>MESRLAIRAIMAAVAVAAVIVVSCGVVSAVSRHKVGGPLGWTPGINFTEWASDKHIYAGDWLYFVFDKNAHDVLEVNETGYEACSGQGFITNITRGGRDVYQLNETKTYYFICGKGYCWQGMKLAVNVLELPPPAPAPSSSGSSGSANLLCWRSRIGVALVVLVSWVFGAINL</sequence>
<reference evidence="2" key="1">
    <citation type="journal article" date="2023" name="Front. Plant Sci.">
        <title>Chromosomal-level genome assembly of Melastoma candidum provides insights into trichome evolution.</title>
        <authorList>
            <person name="Zhong Y."/>
            <person name="Wu W."/>
            <person name="Sun C."/>
            <person name="Zou P."/>
            <person name="Liu Y."/>
            <person name="Dai S."/>
            <person name="Zhou R."/>
        </authorList>
    </citation>
    <scope>NUCLEOTIDE SEQUENCE [LARGE SCALE GENOMIC DNA]</scope>
</reference>
<proteinExistence type="predicted"/>